<dbReference type="EMBL" id="KN656964">
    <property type="protein sequence ID" value="KHN22649.1"/>
    <property type="molecule type" value="Genomic_DNA"/>
</dbReference>
<dbReference type="Proteomes" id="UP000053555">
    <property type="component" value="Unassembled WGS sequence"/>
</dbReference>
<name>A0A0B2QR91_GLYSO</name>
<dbReference type="PANTHER" id="PTHR35162">
    <property type="entry name" value="OS08G0516600 PROTEIN"/>
    <property type="match status" value="1"/>
</dbReference>
<protein>
    <submittedName>
        <fullName evidence="2">Uncharacterized protein</fullName>
    </submittedName>
</protein>
<feature type="region of interest" description="Disordered" evidence="1">
    <location>
        <begin position="38"/>
        <end position="69"/>
    </location>
</feature>
<evidence type="ECO:0000313" key="4">
    <source>
        <dbReference type="Proteomes" id="UP000289340"/>
    </source>
</evidence>
<gene>
    <name evidence="3" type="ORF">D0Y65_036272</name>
    <name evidence="2" type="ORF">glysoja_027537</name>
</gene>
<evidence type="ECO:0000256" key="1">
    <source>
        <dbReference type="SAM" id="MobiDB-lite"/>
    </source>
</evidence>
<dbReference type="InterPro" id="IPR053115">
    <property type="entry name" value="CDK_inhibitor"/>
</dbReference>
<sequence length="109" mass="12187">MGLEILDEFRPIMSIRTVPVPTVVRSCSQRAEVEKEELLQECHTPTSSKPQTLLVCPPPPKKPRVSRTTRTTFPSHSQAFFQVPHDLASVFLLRAKPSTLTTTSEEALC</sequence>
<dbReference type="Proteomes" id="UP000289340">
    <property type="component" value="Chromosome 13"/>
</dbReference>
<keyword evidence="4" id="KW-1185">Reference proteome</keyword>
<dbReference type="PANTHER" id="PTHR35162:SF2">
    <property type="entry name" value="OS08G0516600 PROTEIN"/>
    <property type="match status" value="1"/>
</dbReference>
<proteinExistence type="predicted"/>
<evidence type="ECO:0000313" key="2">
    <source>
        <dbReference type="EMBL" id="KHN22649.1"/>
    </source>
</evidence>
<dbReference type="AlphaFoldDB" id="A0A0B2QR91"/>
<organism evidence="2">
    <name type="scientific">Glycine soja</name>
    <name type="common">Wild soybean</name>
    <dbReference type="NCBI Taxonomy" id="3848"/>
    <lineage>
        <taxon>Eukaryota</taxon>
        <taxon>Viridiplantae</taxon>
        <taxon>Streptophyta</taxon>
        <taxon>Embryophyta</taxon>
        <taxon>Tracheophyta</taxon>
        <taxon>Spermatophyta</taxon>
        <taxon>Magnoliopsida</taxon>
        <taxon>eudicotyledons</taxon>
        <taxon>Gunneridae</taxon>
        <taxon>Pentapetalae</taxon>
        <taxon>rosids</taxon>
        <taxon>fabids</taxon>
        <taxon>Fabales</taxon>
        <taxon>Fabaceae</taxon>
        <taxon>Papilionoideae</taxon>
        <taxon>50 kb inversion clade</taxon>
        <taxon>NPAAA clade</taxon>
        <taxon>indigoferoid/millettioid clade</taxon>
        <taxon>Phaseoleae</taxon>
        <taxon>Glycine</taxon>
        <taxon>Glycine subgen. Soja</taxon>
    </lineage>
</organism>
<reference evidence="2" key="1">
    <citation type="submission" date="2014-07" db="EMBL/GenBank/DDBJ databases">
        <title>Identification of a novel salt tolerance gene in wild soybean by whole-genome sequencing.</title>
        <authorList>
            <person name="Lam H.-M."/>
            <person name="Qi X."/>
            <person name="Li M.-W."/>
            <person name="Liu X."/>
            <person name="Xie M."/>
            <person name="Ni M."/>
            <person name="Xu X."/>
        </authorList>
    </citation>
    <scope>NUCLEOTIDE SEQUENCE [LARGE SCALE GENOMIC DNA]</scope>
    <source>
        <tissue evidence="2">Root</tissue>
    </source>
</reference>
<reference evidence="3 4" key="2">
    <citation type="submission" date="2018-09" db="EMBL/GenBank/DDBJ databases">
        <title>A high-quality reference genome of wild soybean provides a powerful tool to mine soybean genomes.</title>
        <authorList>
            <person name="Xie M."/>
            <person name="Chung C.Y.L."/>
            <person name="Li M.-W."/>
            <person name="Wong F.-L."/>
            <person name="Chan T.-F."/>
            <person name="Lam H.-M."/>
        </authorList>
    </citation>
    <scope>NUCLEOTIDE SEQUENCE [LARGE SCALE GENOMIC DNA]</scope>
    <source>
        <strain evidence="4">cv. W05</strain>
        <tissue evidence="3">Hypocotyl of etiolated seedlings</tissue>
    </source>
</reference>
<dbReference type="EMBL" id="QZWG01000013">
    <property type="protein sequence ID" value="RZB71773.1"/>
    <property type="molecule type" value="Genomic_DNA"/>
</dbReference>
<evidence type="ECO:0000313" key="3">
    <source>
        <dbReference type="EMBL" id="RZB71773.1"/>
    </source>
</evidence>
<accession>A0A0B2QR91</accession>